<dbReference type="Proteomes" id="UP000186513">
    <property type="component" value="Unassembled WGS sequence"/>
</dbReference>
<dbReference type="EMBL" id="FPKR01000013">
    <property type="protein sequence ID" value="SFZ78668.1"/>
    <property type="molecule type" value="Genomic_DNA"/>
</dbReference>
<name>A0A1K2HPC9_9NEIS</name>
<accession>A0A1K2HPC9</accession>
<dbReference type="RefSeq" id="WP_281247379.1">
    <property type="nucleotide sequence ID" value="NZ_FPKR01000013.1"/>
</dbReference>
<organism evidence="1 2">
    <name type="scientific">Chitinimonas taiwanensis DSM 18899</name>
    <dbReference type="NCBI Taxonomy" id="1121279"/>
    <lineage>
        <taxon>Bacteria</taxon>
        <taxon>Pseudomonadati</taxon>
        <taxon>Pseudomonadota</taxon>
        <taxon>Betaproteobacteria</taxon>
        <taxon>Neisseriales</taxon>
        <taxon>Chitinibacteraceae</taxon>
        <taxon>Chitinimonas</taxon>
    </lineage>
</organism>
<proteinExistence type="predicted"/>
<sequence>MKPSWWRGVLIALVLGLVFVAYLSPASQVTLANLWALCGF</sequence>
<protein>
    <submittedName>
        <fullName evidence="1">Uncharacterized protein</fullName>
    </submittedName>
</protein>
<dbReference type="STRING" id="1121279.SAMN02745887_03115"/>
<reference evidence="1 2" key="1">
    <citation type="submission" date="2016-11" db="EMBL/GenBank/DDBJ databases">
        <authorList>
            <person name="Jaros S."/>
            <person name="Januszkiewicz K."/>
            <person name="Wedrychowicz H."/>
        </authorList>
    </citation>
    <scope>NUCLEOTIDE SEQUENCE [LARGE SCALE GENOMIC DNA]</scope>
    <source>
        <strain evidence="1 2">DSM 18899</strain>
    </source>
</reference>
<keyword evidence="2" id="KW-1185">Reference proteome</keyword>
<evidence type="ECO:0000313" key="1">
    <source>
        <dbReference type="EMBL" id="SFZ78668.1"/>
    </source>
</evidence>
<evidence type="ECO:0000313" key="2">
    <source>
        <dbReference type="Proteomes" id="UP000186513"/>
    </source>
</evidence>
<dbReference type="AlphaFoldDB" id="A0A1K2HPC9"/>
<gene>
    <name evidence="1" type="ORF">SAMN02745887_03115</name>
</gene>